<proteinExistence type="inferred from homology"/>
<evidence type="ECO:0000256" key="1">
    <source>
        <dbReference type="ARBA" id="ARBA00006775"/>
    </source>
</evidence>
<keyword evidence="6" id="KW-0378">Hydrolase</keyword>
<dbReference type="Pfam" id="PF02435">
    <property type="entry name" value="Glyco_hydro_68"/>
    <property type="match status" value="2"/>
</dbReference>
<keyword evidence="3" id="KW-0106">Calcium</keyword>
<dbReference type="InterPro" id="IPR023296">
    <property type="entry name" value="Glyco_hydro_beta-prop_sf"/>
</dbReference>
<evidence type="ECO:0000256" key="4">
    <source>
        <dbReference type="PIRSR" id="PIRSR603469-4"/>
    </source>
</evidence>
<feature type="binding site" evidence="2">
    <location>
        <begin position="266"/>
        <end position="268"/>
    </location>
    <ligand>
        <name>substrate</name>
    </ligand>
</feature>
<keyword evidence="3" id="KW-0479">Metal-binding</keyword>
<dbReference type="KEGG" id="ngf:FRF71_03510"/>
<evidence type="ECO:0000313" key="7">
    <source>
        <dbReference type="Proteomes" id="UP000321172"/>
    </source>
</evidence>
<protein>
    <submittedName>
        <fullName evidence="6">Glycoside hydrolase family 68 protein</fullName>
    </submittedName>
</protein>
<evidence type="ECO:0000256" key="2">
    <source>
        <dbReference type="PIRSR" id="PIRSR603469-2"/>
    </source>
</evidence>
<dbReference type="OrthoDB" id="3359526at2"/>
<dbReference type="GO" id="GO:0016787">
    <property type="term" value="F:hydrolase activity"/>
    <property type="evidence" value="ECO:0007669"/>
    <property type="project" value="UniProtKB-KW"/>
</dbReference>
<dbReference type="CDD" id="cd08997">
    <property type="entry name" value="GH68"/>
    <property type="match status" value="1"/>
</dbReference>
<dbReference type="InterPro" id="IPR003469">
    <property type="entry name" value="Glyco_hydro_68"/>
</dbReference>
<organism evidence="6 7">
    <name type="scientific">Novosphingobium ginsenosidimutans</name>
    <dbReference type="NCBI Taxonomy" id="1176536"/>
    <lineage>
        <taxon>Bacteria</taxon>
        <taxon>Pseudomonadati</taxon>
        <taxon>Pseudomonadota</taxon>
        <taxon>Alphaproteobacteria</taxon>
        <taxon>Sphingomonadales</taxon>
        <taxon>Sphingomonadaceae</taxon>
        <taxon>Novosphingobium</taxon>
    </lineage>
</organism>
<dbReference type="Proteomes" id="UP000321172">
    <property type="component" value="Chromosome"/>
</dbReference>
<evidence type="ECO:0000256" key="3">
    <source>
        <dbReference type="PIRSR" id="PIRSR603469-3"/>
    </source>
</evidence>
<name>A0A5B8S1S8_9SPHN</name>
<dbReference type="GO" id="GO:0046872">
    <property type="term" value="F:metal ion binding"/>
    <property type="evidence" value="ECO:0007669"/>
    <property type="project" value="UniProtKB-KW"/>
</dbReference>
<reference evidence="6 7" key="1">
    <citation type="journal article" date="2013" name="J. Microbiol. Biotechnol.">
        <title>Novosphingobium ginsenosidimutans sp. nov., with the ability to convert ginsenoside.</title>
        <authorList>
            <person name="Kim J.K."/>
            <person name="He D."/>
            <person name="Liu Q.M."/>
            <person name="Park H.Y."/>
            <person name="Jung M.S."/>
            <person name="Yoon M.H."/>
            <person name="Kim S.C."/>
            <person name="Im W.T."/>
        </authorList>
    </citation>
    <scope>NUCLEOTIDE SEQUENCE [LARGE SCALE GENOMIC DNA]</scope>
    <source>
        <strain evidence="6 7">FW-6</strain>
    </source>
</reference>
<dbReference type="GO" id="GO:0009758">
    <property type="term" value="P:carbohydrate utilization"/>
    <property type="evidence" value="ECO:0007669"/>
    <property type="project" value="InterPro"/>
</dbReference>
<evidence type="ECO:0000256" key="5">
    <source>
        <dbReference type="RuleBase" id="RU361220"/>
    </source>
</evidence>
<dbReference type="AlphaFoldDB" id="A0A5B8S1S8"/>
<dbReference type="GO" id="GO:0050053">
    <property type="term" value="F:levansucrase activity"/>
    <property type="evidence" value="ECO:0007669"/>
    <property type="project" value="InterPro"/>
</dbReference>
<gene>
    <name evidence="6" type="ORF">FRF71_03510</name>
</gene>
<dbReference type="EMBL" id="CP042345">
    <property type="protein sequence ID" value="QEA15283.1"/>
    <property type="molecule type" value="Genomic_DNA"/>
</dbReference>
<dbReference type="Gene3D" id="2.115.10.20">
    <property type="entry name" value="Glycosyl hydrolase domain, family 43"/>
    <property type="match status" value="1"/>
</dbReference>
<comment type="similarity">
    <text evidence="1 5">Belongs to the glycosyl hydrolase 68 family.</text>
</comment>
<comment type="cofactor">
    <cofactor evidence="3">
        <name>Ca(2+)</name>
        <dbReference type="ChEBI" id="CHEBI:29108"/>
    </cofactor>
</comment>
<evidence type="ECO:0000313" key="6">
    <source>
        <dbReference type="EMBL" id="QEA15283.1"/>
    </source>
</evidence>
<feature type="binding site" evidence="3">
    <location>
        <position position="235"/>
    </location>
    <ligand>
        <name>Ca(2+)</name>
        <dbReference type="ChEBI" id="CHEBI:29108"/>
        <label>1</label>
    </ligand>
</feature>
<sequence>MPGYRVPDSTTVTRVTTAWSRQAVAAIGGQQVRSIPVIGPDDLHDALPGYQLWDSWPFETLQGATVVLGGWTPWVVMCAPRDIHPDLRHDIARLRLMLERGGTWRDCGYLLPEDLNPGSREWAGSTVYDAASGRVTLFYTATGRRGDSGRSFEQRLFQTSGKLEVSADSIRVTGWSEPAESLAADGKTYVIVNQTVGEPGFIKGFRDPFHFRDPADGAHYLLFTASDAAAESAFNGVVGLARATGNDLNGWSLLPPLVSANGVNNELERPVLRVRDGRYYLFWSTQRRTFDPSGPTGPNGLYGMVADRLAGPWRPLNGTGLVAPNPAEEPVQTYSWWVMDNLEVAGFVDNWGLKGRSVAEQPELVLSTFGGVPAPRFRIALDGETAQIVSE</sequence>
<feature type="site" description="Transition state stabilizer" evidence="4">
    <location>
        <position position="207"/>
    </location>
</feature>
<accession>A0A5B8S1S8</accession>
<dbReference type="SUPFAM" id="SSF75005">
    <property type="entry name" value="Arabinanase/levansucrase/invertase"/>
    <property type="match status" value="1"/>
</dbReference>
<keyword evidence="7" id="KW-1185">Reference proteome</keyword>